<evidence type="ECO:0000313" key="3">
    <source>
        <dbReference type="Proteomes" id="UP000313359"/>
    </source>
</evidence>
<evidence type="ECO:0000256" key="1">
    <source>
        <dbReference type="SAM" id="MobiDB-lite"/>
    </source>
</evidence>
<organism evidence="2 3">
    <name type="scientific">Lentinus tigrinus ALCF2SS1-6</name>
    <dbReference type="NCBI Taxonomy" id="1328759"/>
    <lineage>
        <taxon>Eukaryota</taxon>
        <taxon>Fungi</taxon>
        <taxon>Dikarya</taxon>
        <taxon>Basidiomycota</taxon>
        <taxon>Agaricomycotina</taxon>
        <taxon>Agaricomycetes</taxon>
        <taxon>Polyporales</taxon>
        <taxon>Polyporaceae</taxon>
        <taxon>Lentinus</taxon>
    </lineage>
</organism>
<dbReference type="AlphaFoldDB" id="A0A5C2RRB6"/>
<gene>
    <name evidence="2" type="ORF">L227DRAFT_581140</name>
</gene>
<dbReference type="EMBL" id="ML122317">
    <property type="protein sequence ID" value="RPD53690.1"/>
    <property type="molecule type" value="Genomic_DNA"/>
</dbReference>
<dbReference type="Proteomes" id="UP000313359">
    <property type="component" value="Unassembled WGS sequence"/>
</dbReference>
<name>A0A5C2RRB6_9APHY</name>
<feature type="compositionally biased region" description="Basic residues" evidence="1">
    <location>
        <begin position="26"/>
        <end position="38"/>
    </location>
</feature>
<keyword evidence="3" id="KW-1185">Reference proteome</keyword>
<protein>
    <submittedName>
        <fullName evidence="2">Uncharacterized protein</fullName>
    </submittedName>
</protein>
<feature type="compositionally biased region" description="Basic residues" evidence="1">
    <location>
        <begin position="70"/>
        <end position="80"/>
    </location>
</feature>
<accession>A0A5C2RRB6</accession>
<feature type="compositionally biased region" description="Polar residues" evidence="1">
    <location>
        <begin position="50"/>
        <end position="60"/>
    </location>
</feature>
<proteinExistence type="predicted"/>
<evidence type="ECO:0000313" key="2">
    <source>
        <dbReference type="EMBL" id="RPD53690.1"/>
    </source>
</evidence>
<sequence length="153" mass="17663">MSLTPLKSVEVLSAVPHRLQGERPTKRSRAGGSHRRDSRRPSPLGLYSITADTSYEQEPTQRAVGPERRRLTRRRPSPRALKVKRSSLAWEATAEYNQTLVDVKRMLDFNRKYIDMMNREFNEILDDMCNELRSMKEDSDGLLGETRMAAEQI</sequence>
<feature type="region of interest" description="Disordered" evidence="1">
    <location>
        <begin position="1"/>
        <end position="80"/>
    </location>
</feature>
<reference evidence="2" key="1">
    <citation type="journal article" date="2018" name="Genome Biol. Evol.">
        <title>Genomics and development of Lentinus tigrinus, a white-rot wood-decaying mushroom with dimorphic fruiting bodies.</title>
        <authorList>
            <person name="Wu B."/>
            <person name="Xu Z."/>
            <person name="Knudson A."/>
            <person name="Carlson A."/>
            <person name="Chen N."/>
            <person name="Kovaka S."/>
            <person name="LaButti K."/>
            <person name="Lipzen A."/>
            <person name="Pennachio C."/>
            <person name="Riley R."/>
            <person name="Schakwitz W."/>
            <person name="Umezawa K."/>
            <person name="Ohm R.A."/>
            <person name="Grigoriev I.V."/>
            <person name="Nagy L.G."/>
            <person name="Gibbons J."/>
            <person name="Hibbett D."/>
        </authorList>
    </citation>
    <scope>NUCLEOTIDE SEQUENCE [LARGE SCALE GENOMIC DNA]</scope>
    <source>
        <strain evidence="2">ALCF2SS1-6</strain>
    </source>
</reference>